<dbReference type="Proteomes" id="UP000069030">
    <property type="component" value="Chromosome"/>
</dbReference>
<gene>
    <name evidence="1" type="ORF">AS202_13705</name>
</gene>
<name>A0A0U3H8E4_9FLAO</name>
<protein>
    <submittedName>
        <fullName evidence="1">Uncharacterized protein</fullName>
    </submittedName>
</protein>
<dbReference type="EMBL" id="CP013690">
    <property type="protein sequence ID" value="ALU27148.1"/>
    <property type="molecule type" value="Genomic_DNA"/>
</dbReference>
<organism evidence="1 2">
    <name type="scientific">Myroides odoratimimus</name>
    <dbReference type="NCBI Taxonomy" id="76832"/>
    <lineage>
        <taxon>Bacteria</taxon>
        <taxon>Pseudomonadati</taxon>
        <taxon>Bacteroidota</taxon>
        <taxon>Flavobacteriia</taxon>
        <taxon>Flavobacteriales</taxon>
        <taxon>Flavobacteriaceae</taxon>
        <taxon>Myroides</taxon>
    </lineage>
</organism>
<dbReference type="RefSeq" id="WP_006258996.1">
    <property type="nucleotide sequence ID" value="NZ_BCMQ01000003.1"/>
</dbReference>
<reference evidence="1 2" key="1">
    <citation type="journal article" date="2016" name="J. Zhejiang Univ. Sci. B">
        <title>Antibiotic resistance mechanisms of Myroides sp.</title>
        <authorList>
            <person name="Hu S."/>
            <person name="Yuan S."/>
            <person name="Qu H."/>
            <person name="Jiang T."/>
            <person name="Zhou Y."/>
            <person name="Wang M."/>
            <person name="Ming D."/>
        </authorList>
    </citation>
    <scope>NUCLEOTIDE SEQUENCE [LARGE SCALE GENOMIC DNA]</scope>
    <source>
        <strain evidence="1 2">PR63039</strain>
    </source>
</reference>
<dbReference type="KEGG" id="mod:AS202_13705"/>
<evidence type="ECO:0000313" key="2">
    <source>
        <dbReference type="Proteomes" id="UP000069030"/>
    </source>
</evidence>
<dbReference type="GeneID" id="66975778"/>
<proteinExistence type="predicted"/>
<accession>A0A0U3H8E4</accession>
<evidence type="ECO:0000313" key="1">
    <source>
        <dbReference type="EMBL" id="ALU27148.1"/>
    </source>
</evidence>
<dbReference type="AlphaFoldDB" id="A0A0U3H8E4"/>
<sequence length="185" mass="20918">MKRVLFTLVICLMTITSFAQKTIDNPKKFLASLAAHCGKAYAGQIVSPNVPADFKDKELLMKVISCKEEEVKISFFVGEDLSRTWVFTLENGLVKLKHDHRHQDGTPDDITMYGGTATNTGFADMQFFPSDQETVDMMSTIAGNVWWVTIKDNTYTYNLKRVDSTGYFSASFDLSNEVKTDKMPW</sequence>
<dbReference type="eggNOG" id="ENOG502Z8PF">
    <property type="taxonomic scope" value="Bacteria"/>
</dbReference>